<sequence>MEPNKLDKHIKEQLNSREIQPSEMAWSKLDAMLTAAESSNSEQARQKPKRKFPWMYIAASVVGFLLIGTVYFSKKLNGIDNLNNEVVLENGIRTESKKENPEVRKADDQLNEVIGKTDVKGNILVNKTITSREKSIVNKSISNQNPIVEVSINNQKLEKKSIKPQSVAVSVDELLAAVESPSKKEMQSQQNLIVRVNAINLLSEIDGELELSFREKVINKVSKNFQTVKVALSNRNLE</sequence>
<evidence type="ECO:0000313" key="2">
    <source>
        <dbReference type="EMBL" id="SHG74516.1"/>
    </source>
</evidence>
<evidence type="ECO:0000256" key="1">
    <source>
        <dbReference type="SAM" id="Phobius"/>
    </source>
</evidence>
<dbReference type="STRING" id="229205.SAMN05444372_109115"/>
<proteinExistence type="predicted"/>
<keyword evidence="1" id="KW-0812">Transmembrane</keyword>
<protein>
    <submittedName>
        <fullName evidence="2">Uncharacterized protein</fullName>
    </submittedName>
</protein>
<accession>A0A1M5MB75</accession>
<dbReference type="EMBL" id="FQWF01000009">
    <property type="protein sequence ID" value="SHG74516.1"/>
    <property type="molecule type" value="Genomic_DNA"/>
</dbReference>
<dbReference type="OrthoDB" id="1247025at2"/>
<reference evidence="3" key="1">
    <citation type="submission" date="2016-11" db="EMBL/GenBank/DDBJ databases">
        <authorList>
            <person name="Varghese N."/>
            <person name="Submissions S."/>
        </authorList>
    </citation>
    <scope>NUCLEOTIDE SEQUENCE [LARGE SCALE GENOMIC DNA]</scope>
    <source>
        <strain evidence="3">DSM 17659</strain>
    </source>
</reference>
<organism evidence="2 3">
    <name type="scientific">Flavobacterium micromati</name>
    <dbReference type="NCBI Taxonomy" id="229205"/>
    <lineage>
        <taxon>Bacteria</taxon>
        <taxon>Pseudomonadati</taxon>
        <taxon>Bacteroidota</taxon>
        <taxon>Flavobacteriia</taxon>
        <taxon>Flavobacteriales</taxon>
        <taxon>Flavobacteriaceae</taxon>
        <taxon>Flavobacterium</taxon>
    </lineage>
</organism>
<dbReference type="AlphaFoldDB" id="A0A1M5MB75"/>
<dbReference type="RefSeq" id="WP_073020193.1">
    <property type="nucleotide sequence ID" value="NZ_FQWF01000009.1"/>
</dbReference>
<dbReference type="Proteomes" id="UP000184020">
    <property type="component" value="Unassembled WGS sequence"/>
</dbReference>
<name>A0A1M5MB75_9FLAO</name>
<feature type="transmembrane region" description="Helical" evidence="1">
    <location>
        <begin position="54"/>
        <end position="73"/>
    </location>
</feature>
<keyword evidence="1" id="KW-0472">Membrane</keyword>
<keyword evidence="1" id="KW-1133">Transmembrane helix</keyword>
<keyword evidence="3" id="KW-1185">Reference proteome</keyword>
<evidence type="ECO:0000313" key="3">
    <source>
        <dbReference type="Proteomes" id="UP000184020"/>
    </source>
</evidence>
<gene>
    <name evidence="2" type="ORF">SAMN05444372_109115</name>
</gene>